<feature type="region of interest" description="Disordered" evidence="1">
    <location>
        <begin position="115"/>
        <end position="138"/>
    </location>
</feature>
<dbReference type="Pfam" id="PF22513">
    <property type="entry name" value="FitA-like_RHH"/>
    <property type="match status" value="1"/>
</dbReference>
<evidence type="ECO:0000256" key="1">
    <source>
        <dbReference type="SAM" id="MobiDB-lite"/>
    </source>
</evidence>
<dbReference type="Gene3D" id="1.10.1220.10">
    <property type="entry name" value="Met repressor-like"/>
    <property type="match status" value="1"/>
</dbReference>
<evidence type="ECO:0000259" key="2">
    <source>
        <dbReference type="Pfam" id="PF22513"/>
    </source>
</evidence>
<dbReference type="SUPFAM" id="SSF47598">
    <property type="entry name" value="Ribbon-helix-helix"/>
    <property type="match status" value="1"/>
</dbReference>
<sequence>MGALIPLGGTAQMANVHIRNLPDEVYRAIQLQASQHGRSTEAEIHAILEMAVMRENRQKLGTLLASIAREAGPLTDEEHALFEQGPMEPIRVSMQGADRIMAALYNPIPANAKLRSAASGHRKTASDFEDKKNNKDGT</sequence>
<proteinExistence type="predicted"/>
<feature type="compositionally biased region" description="Basic and acidic residues" evidence="1">
    <location>
        <begin position="124"/>
        <end position="138"/>
    </location>
</feature>
<dbReference type="EMBL" id="BAABBO010000014">
    <property type="protein sequence ID" value="GAA3972248.1"/>
    <property type="molecule type" value="Genomic_DNA"/>
</dbReference>
<dbReference type="Proteomes" id="UP001501337">
    <property type="component" value="Unassembled WGS sequence"/>
</dbReference>
<comment type="caution">
    <text evidence="3">The sequence shown here is derived from an EMBL/GenBank/DDBJ whole genome shotgun (WGS) entry which is preliminary data.</text>
</comment>
<dbReference type="InterPro" id="IPR013321">
    <property type="entry name" value="Arc_rbn_hlx_hlx"/>
</dbReference>
<protein>
    <recommendedName>
        <fullName evidence="2">Antitoxin FitA-like ribbon-helix-helix domain-containing protein</fullName>
    </recommendedName>
</protein>
<gene>
    <name evidence="3" type="ORF">GCM10022278_32010</name>
</gene>
<evidence type="ECO:0000313" key="3">
    <source>
        <dbReference type="EMBL" id="GAA3972248.1"/>
    </source>
</evidence>
<dbReference type="InterPro" id="IPR053853">
    <property type="entry name" value="FitA-like_RHH"/>
</dbReference>
<keyword evidence="4" id="KW-1185">Reference proteome</keyword>
<feature type="domain" description="Antitoxin FitA-like ribbon-helix-helix" evidence="2">
    <location>
        <begin position="14"/>
        <end position="52"/>
    </location>
</feature>
<reference evidence="4" key="1">
    <citation type="journal article" date="2019" name="Int. J. Syst. Evol. Microbiol.">
        <title>The Global Catalogue of Microorganisms (GCM) 10K type strain sequencing project: providing services to taxonomists for standard genome sequencing and annotation.</title>
        <authorList>
            <consortium name="The Broad Institute Genomics Platform"/>
            <consortium name="The Broad Institute Genome Sequencing Center for Infectious Disease"/>
            <person name="Wu L."/>
            <person name="Ma J."/>
        </authorList>
    </citation>
    <scope>NUCLEOTIDE SEQUENCE [LARGE SCALE GENOMIC DNA]</scope>
    <source>
        <strain evidence="4">JCM 17555</strain>
    </source>
</reference>
<evidence type="ECO:0000313" key="4">
    <source>
        <dbReference type="Proteomes" id="UP001501337"/>
    </source>
</evidence>
<name>A0ABP7PWM4_9GAMM</name>
<organism evidence="3 4">
    <name type="scientific">Allohahella marinimesophila</name>
    <dbReference type="NCBI Taxonomy" id="1054972"/>
    <lineage>
        <taxon>Bacteria</taxon>
        <taxon>Pseudomonadati</taxon>
        <taxon>Pseudomonadota</taxon>
        <taxon>Gammaproteobacteria</taxon>
        <taxon>Oceanospirillales</taxon>
        <taxon>Hahellaceae</taxon>
        <taxon>Allohahella</taxon>
    </lineage>
</organism>
<accession>A0ABP7PWM4</accession>
<dbReference type="InterPro" id="IPR010985">
    <property type="entry name" value="Ribbon_hlx_hlx"/>
</dbReference>